<keyword evidence="1" id="KW-1133">Transmembrane helix</keyword>
<comment type="caution">
    <text evidence="2">The sequence shown here is derived from an EMBL/GenBank/DDBJ whole genome shotgun (WGS) entry which is preliminary data.</text>
</comment>
<organism evidence="2 3">
    <name type="scientific">Nonlabens agnitus</name>
    <dbReference type="NCBI Taxonomy" id="870484"/>
    <lineage>
        <taxon>Bacteria</taxon>
        <taxon>Pseudomonadati</taxon>
        <taxon>Bacteroidota</taxon>
        <taxon>Flavobacteriia</taxon>
        <taxon>Flavobacteriales</taxon>
        <taxon>Flavobacteriaceae</taxon>
        <taxon>Nonlabens</taxon>
    </lineage>
</organism>
<reference evidence="2 3" key="1">
    <citation type="submission" date="2016-11" db="EMBL/GenBank/DDBJ databases">
        <title>Trade-off between light-utilization and light-protection in marine flavobacteria.</title>
        <authorList>
            <person name="Kumagai Y."/>
        </authorList>
    </citation>
    <scope>NUCLEOTIDE SEQUENCE [LARGE SCALE GENOMIC DNA]</scope>
    <source>
        <strain evidence="2 3">JCM 17109</strain>
    </source>
</reference>
<name>A0A2S9WQW5_9FLAO</name>
<dbReference type="RefSeq" id="WP_146126687.1">
    <property type="nucleotide sequence ID" value="NZ_MQUC01000003.1"/>
</dbReference>
<feature type="transmembrane region" description="Helical" evidence="1">
    <location>
        <begin position="12"/>
        <end position="33"/>
    </location>
</feature>
<evidence type="ECO:0000256" key="1">
    <source>
        <dbReference type="SAM" id="Phobius"/>
    </source>
</evidence>
<evidence type="ECO:0000313" key="2">
    <source>
        <dbReference type="EMBL" id="PRP65880.1"/>
    </source>
</evidence>
<evidence type="ECO:0000313" key="3">
    <source>
        <dbReference type="Proteomes" id="UP000239532"/>
    </source>
</evidence>
<keyword evidence="3" id="KW-1185">Reference proteome</keyword>
<keyword evidence="1" id="KW-0472">Membrane</keyword>
<sequence length="153" mass="17581">MKLTSRIPAYTLAELIVVMILTTIVVGLAFSTLRLVQSHMTAIQANYDKKREVGQFNSLIELDFNRFNNITYDKNTDVLTFKNPLDSLNYQFSESKIIMGEQTLNIPISEKVFFYDGEKREAGEIDAIRVVMDSLNKAQFFVFKVNDPTRKIN</sequence>
<dbReference type="Proteomes" id="UP000239532">
    <property type="component" value="Unassembled WGS sequence"/>
</dbReference>
<accession>A0A2S9WQW5</accession>
<dbReference type="EMBL" id="MQUC01000003">
    <property type="protein sequence ID" value="PRP65880.1"/>
    <property type="molecule type" value="Genomic_DNA"/>
</dbReference>
<dbReference type="AlphaFoldDB" id="A0A2S9WQW5"/>
<gene>
    <name evidence="2" type="ORF">BST86_01635</name>
</gene>
<evidence type="ECO:0008006" key="4">
    <source>
        <dbReference type="Google" id="ProtNLM"/>
    </source>
</evidence>
<keyword evidence="1" id="KW-0812">Transmembrane</keyword>
<proteinExistence type="predicted"/>
<protein>
    <recommendedName>
        <fullName evidence="4">Prepilin-type N-terminal cleavage/methylation domain-containing protein</fullName>
    </recommendedName>
</protein>